<keyword evidence="1" id="KW-1133">Transmembrane helix</keyword>
<feature type="transmembrane region" description="Helical" evidence="1">
    <location>
        <begin position="27"/>
        <end position="45"/>
    </location>
</feature>
<feature type="transmembrane region" description="Helical" evidence="1">
    <location>
        <begin position="5"/>
        <end position="21"/>
    </location>
</feature>
<reference evidence="2" key="1">
    <citation type="journal article" date="2020" name="Nature">
        <title>Giant virus diversity and host interactions through global metagenomics.</title>
        <authorList>
            <person name="Schulz F."/>
            <person name="Roux S."/>
            <person name="Paez-Espino D."/>
            <person name="Jungbluth S."/>
            <person name="Walsh D.A."/>
            <person name="Denef V.J."/>
            <person name="McMahon K.D."/>
            <person name="Konstantinidis K.T."/>
            <person name="Eloe-Fadrosh E.A."/>
            <person name="Kyrpides N.C."/>
            <person name="Woyke T."/>
        </authorList>
    </citation>
    <scope>NUCLEOTIDE SEQUENCE</scope>
    <source>
        <strain evidence="2">GVMAG-M-3300023184-184</strain>
    </source>
</reference>
<protein>
    <submittedName>
        <fullName evidence="2">Uncharacterized protein</fullName>
    </submittedName>
</protein>
<dbReference type="AlphaFoldDB" id="A0A6C0HZQ1"/>
<organism evidence="2">
    <name type="scientific">viral metagenome</name>
    <dbReference type="NCBI Taxonomy" id="1070528"/>
    <lineage>
        <taxon>unclassified sequences</taxon>
        <taxon>metagenomes</taxon>
        <taxon>organismal metagenomes</taxon>
    </lineage>
</organism>
<name>A0A6C0HZQ1_9ZZZZ</name>
<dbReference type="EMBL" id="MN740058">
    <property type="protein sequence ID" value="QHT86084.1"/>
    <property type="molecule type" value="Genomic_DNA"/>
</dbReference>
<sequence length="196" mass="22856">MEIFLLNFLPIIIIFLLVSYTDTFANMSSTILGKLFAIILIIFYIKHDKLIGLFVCLLVIYYYQTDFIVSFDWLKNSTFENVPSTSRLHPAKLNATNRIIETMVSNDKEQFTKKYCQKGHLMHKGIHVSNEMSEHVFHEIKQTNEFNKCNICDPACDFSIINRKIDIEEVLVKPKGSNDWVNHVWENMSFMTSTSK</sequence>
<evidence type="ECO:0000313" key="2">
    <source>
        <dbReference type="EMBL" id="QHT86084.1"/>
    </source>
</evidence>
<proteinExistence type="predicted"/>
<evidence type="ECO:0000256" key="1">
    <source>
        <dbReference type="SAM" id="Phobius"/>
    </source>
</evidence>
<keyword evidence="1" id="KW-0472">Membrane</keyword>
<feature type="transmembrane region" description="Helical" evidence="1">
    <location>
        <begin position="52"/>
        <end position="74"/>
    </location>
</feature>
<accession>A0A6C0HZQ1</accession>
<keyword evidence="1" id="KW-0812">Transmembrane</keyword>